<reference evidence="1 2" key="1">
    <citation type="journal article" date="2018" name="Nat. Biotechnol.">
        <title>A standardized bacterial taxonomy based on genome phylogeny substantially revises the tree of life.</title>
        <authorList>
            <person name="Parks D.H."/>
            <person name="Chuvochina M."/>
            <person name="Waite D.W."/>
            <person name="Rinke C."/>
            <person name="Skarshewski A."/>
            <person name="Chaumeil P.A."/>
            <person name="Hugenholtz P."/>
        </authorList>
    </citation>
    <scope>NUCLEOTIDE SEQUENCE [LARGE SCALE GENOMIC DNA]</scope>
    <source>
        <strain evidence="1">UBA11701</strain>
    </source>
</reference>
<evidence type="ECO:0000313" key="2">
    <source>
        <dbReference type="Proteomes" id="UP000263336"/>
    </source>
</evidence>
<comment type="caution">
    <text evidence="1">The sequence shown here is derived from an EMBL/GenBank/DDBJ whole genome shotgun (WGS) entry which is preliminary data.</text>
</comment>
<proteinExistence type="predicted"/>
<accession>A0A3D0ZQ77</accession>
<dbReference type="AlphaFoldDB" id="A0A3D0ZQ77"/>
<dbReference type="Pfam" id="PF02575">
    <property type="entry name" value="YbaB_DNA_bd"/>
    <property type="match status" value="1"/>
</dbReference>
<dbReference type="InterPro" id="IPR036894">
    <property type="entry name" value="YbaB-like_sf"/>
</dbReference>
<dbReference type="SUPFAM" id="SSF82607">
    <property type="entry name" value="YbaB-like"/>
    <property type="match status" value="1"/>
</dbReference>
<dbReference type="InterPro" id="IPR004401">
    <property type="entry name" value="YbaB/EbfC"/>
</dbReference>
<dbReference type="GO" id="GO:0003677">
    <property type="term" value="F:DNA binding"/>
    <property type="evidence" value="ECO:0007669"/>
    <property type="project" value="InterPro"/>
</dbReference>
<evidence type="ECO:0008006" key="3">
    <source>
        <dbReference type="Google" id="ProtNLM"/>
    </source>
</evidence>
<evidence type="ECO:0000313" key="1">
    <source>
        <dbReference type="EMBL" id="HCC42431.1"/>
    </source>
</evidence>
<dbReference type="Proteomes" id="UP000263336">
    <property type="component" value="Unassembled WGS sequence"/>
</dbReference>
<name>A0A3D0ZQ77_UNCKA</name>
<sequence>MFDKLKDLNKLRKAQSDIKKQMENIFVTSEKGRLRIVIRGDKRIEKLEIDGEDDKALRELLNDAFKDVDKKVEKQMRGQLQDLGLPGL</sequence>
<gene>
    <name evidence="1" type="ORF">DEP93_03080</name>
</gene>
<organism evidence="1 2">
    <name type="scientific">candidate division WWE3 bacterium</name>
    <dbReference type="NCBI Taxonomy" id="2053526"/>
    <lineage>
        <taxon>Bacteria</taxon>
        <taxon>Katanobacteria</taxon>
    </lineage>
</organism>
<dbReference type="EMBL" id="DOZN01000020">
    <property type="protein sequence ID" value="HCC42431.1"/>
    <property type="molecule type" value="Genomic_DNA"/>
</dbReference>
<protein>
    <recommendedName>
        <fullName evidence="3">YbaB/EbfC family DNA-binding protein</fullName>
    </recommendedName>
</protein>
<dbReference type="Gene3D" id="3.30.1310.10">
    <property type="entry name" value="Nucleoid-associated protein YbaB-like domain"/>
    <property type="match status" value="1"/>
</dbReference>